<dbReference type="InterPro" id="IPR006311">
    <property type="entry name" value="TAT_signal"/>
</dbReference>
<dbReference type="Pfam" id="PF14592">
    <property type="entry name" value="Chondroitinas_B"/>
    <property type="match status" value="1"/>
</dbReference>
<feature type="region of interest" description="Disordered" evidence="1">
    <location>
        <begin position="464"/>
        <end position="486"/>
    </location>
</feature>
<gene>
    <name evidence="3" type="ORF">ACFY8C_29880</name>
</gene>
<protein>
    <submittedName>
        <fullName evidence="3">Polysaccharide lyase 6 family protein</fullName>
    </submittedName>
</protein>
<evidence type="ECO:0000256" key="1">
    <source>
        <dbReference type="SAM" id="MobiDB-lite"/>
    </source>
</evidence>
<sequence length="486" mass="51044">MQRRTFLTGTAVGAAAAALPFSAPAYANAARRKPARPLGPTVDVGSLDDLQDAIDAAVPGTRIVVANGTYTVPAAKPLTITGKNGSRTAPITIVAASRGGAVLRGERSFVFDASSNVTVSGFSFRQSTTLEIPATCTYIRLTRNDFQLADIEGLHWVMVRGDEAVIDRNHFHGKTTLGIFLGIEGSGSEAMAQGVHVHRNHFSDHTFAGSNGGEPIRLGVSPRALSSAHALVEYNLFERANGDPEAISVKSSDNVIRYNTIRDSLGGIVLRHGNGTLVDSNYLIGGEEGVRIYGNDHVIVNNYLAGLTGRAMVIGSGTERDHVPGESAEARRGNDAPDRILIAHNTLLDNAGGALSGESHRPHEPRDVTVADNLLVGQTGSLVEMATTVRFTWQSNILFGAAADGNIPAGGFLRADPRLVKGSDGVYRLSSTSRAIGAATLSPAPVTHDIDGDARGGVRDVGADEYATATPIRRPLTPADVGPNAR</sequence>
<evidence type="ECO:0000256" key="2">
    <source>
        <dbReference type="SAM" id="SignalP"/>
    </source>
</evidence>
<keyword evidence="4" id="KW-1185">Reference proteome</keyword>
<keyword evidence="3" id="KW-0456">Lyase</keyword>
<dbReference type="SUPFAM" id="SSF51126">
    <property type="entry name" value="Pectin lyase-like"/>
    <property type="match status" value="1"/>
</dbReference>
<feature type="chain" id="PRO_5047306495" evidence="2">
    <location>
        <begin position="30"/>
        <end position="486"/>
    </location>
</feature>
<dbReference type="InterPro" id="IPR011050">
    <property type="entry name" value="Pectin_lyase_fold/virulence"/>
</dbReference>
<dbReference type="InterPro" id="IPR039513">
    <property type="entry name" value="PL-6"/>
</dbReference>
<dbReference type="CDD" id="cd14251">
    <property type="entry name" value="PL-6"/>
    <property type="match status" value="1"/>
</dbReference>
<dbReference type="Proteomes" id="UP001602370">
    <property type="component" value="Unassembled WGS sequence"/>
</dbReference>
<name>A0ABW6XYS5_9ACTN</name>
<dbReference type="Gene3D" id="2.160.20.10">
    <property type="entry name" value="Single-stranded right-handed beta-helix, Pectin lyase-like"/>
    <property type="match status" value="1"/>
</dbReference>
<evidence type="ECO:0000313" key="3">
    <source>
        <dbReference type="EMBL" id="MFF5922512.1"/>
    </source>
</evidence>
<dbReference type="PROSITE" id="PS51318">
    <property type="entry name" value="TAT"/>
    <property type="match status" value="1"/>
</dbReference>
<evidence type="ECO:0000313" key="4">
    <source>
        <dbReference type="Proteomes" id="UP001602370"/>
    </source>
</evidence>
<organism evidence="3 4">
    <name type="scientific">Streptomyces flavochromogenes</name>
    <dbReference type="NCBI Taxonomy" id="68199"/>
    <lineage>
        <taxon>Bacteria</taxon>
        <taxon>Bacillati</taxon>
        <taxon>Actinomycetota</taxon>
        <taxon>Actinomycetes</taxon>
        <taxon>Kitasatosporales</taxon>
        <taxon>Streptomycetaceae</taxon>
        <taxon>Streptomyces</taxon>
    </lineage>
</organism>
<dbReference type="EMBL" id="JBIBDZ010000010">
    <property type="protein sequence ID" value="MFF5922512.1"/>
    <property type="molecule type" value="Genomic_DNA"/>
</dbReference>
<reference evidence="3 4" key="1">
    <citation type="submission" date="2024-10" db="EMBL/GenBank/DDBJ databases">
        <title>The Natural Products Discovery Center: Release of the First 8490 Sequenced Strains for Exploring Actinobacteria Biosynthetic Diversity.</title>
        <authorList>
            <person name="Kalkreuter E."/>
            <person name="Kautsar S.A."/>
            <person name="Yang D."/>
            <person name="Bader C.D."/>
            <person name="Teijaro C.N."/>
            <person name="Fluegel L."/>
            <person name="Davis C.M."/>
            <person name="Simpson J.R."/>
            <person name="Lauterbach L."/>
            <person name="Steele A.D."/>
            <person name="Gui C."/>
            <person name="Meng S."/>
            <person name="Li G."/>
            <person name="Viehrig K."/>
            <person name="Ye F."/>
            <person name="Su P."/>
            <person name="Kiefer A.F."/>
            <person name="Nichols A."/>
            <person name="Cepeda A.J."/>
            <person name="Yan W."/>
            <person name="Fan B."/>
            <person name="Jiang Y."/>
            <person name="Adhikari A."/>
            <person name="Zheng C.-J."/>
            <person name="Schuster L."/>
            <person name="Cowan T.M."/>
            <person name="Smanski M.J."/>
            <person name="Chevrette M.G."/>
            <person name="De Carvalho L.P.S."/>
            <person name="Shen B."/>
        </authorList>
    </citation>
    <scope>NUCLEOTIDE SEQUENCE [LARGE SCALE GENOMIC DNA]</scope>
    <source>
        <strain evidence="3 4">NPDC012605</strain>
    </source>
</reference>
<dbReference type="InterPro" id="IPR006626">
    <property type="entry name" value="PbH1"/>
</dbReference>
<feature type="signal peptide" evidence="2">
    <location>
        <begin position="1"/>
        <end position="29"/>
    </location>
</feature>
<keyword evidence="2" id="KW-0732">Signal</keyword>
<dbReference type="GO" id="GO:0016829">
    <property type="term" value="F:lyase activity"/>
    <property type="evidence" value="ECO:0007669"/>
    <property type="project" value="UniProtKB-KW"/>
</dbReference>
<dbReference type="SMART" id="SM00710">
    <property type="entry name" value="PbH1"/>
    <property type="match status" value="5"/>
</dbReference>
<proteinExistence type="predicted"/>
<dbReference type="RefSeq" id="WP_030315011.1">
    <property type="nucleotide sequence ID" value="NZ_JBIBDZ010000010.1"/>
</dbReference>
<comment type="caution">
    <text evidence="3">The sequence shown here is derived from an EMBL/GenBank/DDBJ whole genome shotgun (WGS) entry which is preliminary data.</text>
</comment>
<dbReference type="InterPro" id="IPR012334">
    <property type="entry name" value="Pectin_lyas_fold"/>
</dbReference>
<accession>A0ABW6XYS5</accession>